<dbReference type="EMBL" id="QJNU01000109">
    <property type="protein sequence ID" value="RYP07036.1"/>
    <property type="molecule type" value="Genomic_DNA"/>
</dbReference>
<dbReference type="Proteomes" id="UP000293360">
    <property type="component" value="Unassembled WGS sequence"/>
</dbReference>
<sequence>MDDSDSHRRPAAVQRGRFARLRSSPKKLQDKVRELPLPAGERRAGQLAGVAAPATPSPAFSPFPGFLLGGYDSRSTPLLLLAPSYCCDHARAPRCPRRRAGSPLALAETEKSRRNTCRNDVATAGNDSDGDNDAHDGSEAWPAGGSRRPWPAPSRTHPSGTLEIRDLEFDPEVSYAGAP</sequence>
<evidence type="ECO:0000256" key="1">
    <source>
        <dbReference type="SAM" id="MobiDB-lite"/>
    </source>
</evidence>
<dbReference type="AlphaFoldDB" id="A0A4Q4TJ41"/>
<dbReference type="OrthoDB" id="10627093at2759"/>
<reference evidence="2 3" key="1">
    <citation type="submission" date="2018-06" db="EMBL/GenBank/DDBJ databases">
        <title>Complete Genomes of Monosporascus.</title>
        <authorList>
            <person name="Robinson A.J."/>
            <person name="Natvig D.O."/>
        </authorList>
    </citation>
    <scope>NUCLEOTIDE SEQUENCE [LARGE SCALE GENOMIC DNA]</scope>
    <source>
        <strain evidence="2 3">CBS 110550</strain>
    </source>
</reference>
<comment type="caution">
    <text evidence="2">The sequence shown here is derived from an EMBL/GenBank/DDBJ whole genome shotgun (WGS) entry which is preliminary data.</text>
</comment>
<feature type="region of interest" description="Disordered" evidence="1">
    <location>
        <begin position="92"/>
        <end position="179"/>
    </location>
</feature>
<accession>A0A4Q4TJ41</accession>
<name>A0A4Q4TJ41_9PEZI</name>
<keyword evidence="3" id="KW-1185">Reference proteome</keyword>
<organism evidence="2 3">
    <name type="scientific">Monosporascus ibericus</name>
    <dbReference type="NCBI Taxonomy" id="155417"/>
    <lineage>
        <taxon>Eukaryota</taxon>
        <taxon>Fungi</taxon>
        <taxon>Dikarya</taxon>
        <taxon>Ascomycota</taxon>
        <taxon>Pezizomycotina</taxon>
        <taxon>Sordariomycetes</taxon>
        <taxon>Xylariomycetidae</taxon>
        <taxon>Xylariales</taxon>
        <taxon>Xylariales incertae sedis</taxon>
        <taxon>Monosporascus</taxon>
    </lineage>
</organism>
<evidence type="ECO:0000313" key="3">
    <source>
        <dbReference type="Proteomes" id="UP000293360"/>
    </source>
</evidence>
<evidence type="ECO:0000313" key="2">
    <source>
        <dbReference type="EMBL" id="RYP07036.1"/>
    </source>
</evidence>
<proteinExistence type="predicted"/>
<protein>
    <submittedName>
        <fullName evidence="2">Uncharacterized protein</fullName>
    </submittedName>
</protein>
<feature type="region of interest" description="Disordered" evidence="1">
    <location>
        <begin position="1"/>
        <end position="29"/>
    </location>
</feature>
<gene>
    <name evidence="2" type="ORF">DL764_002795</name>
</gene>